<accession>A0A6S4PG74</accession>
<dbReference type="InterPro" id="IPR036505">
    <property type="entry name" value="Amidase/PGRP_sf"/>
</dbReference>
<dbReference type="Gene3D" id="3.40.80.10">
    <property type="entry name" value="Peptidoglycan recognition protein-like"/>
    <property type="match status" value="1"/>
</dbReference>
<proteinExistence type="predicted"/>
<evidence type="ECO:0000313" key="4">
    <source>
        <dbReference type="EMBL" id="BAQ94193.1"/>
    </source>
</evidence>
<keyword evidence="2" id="KW-0081">Bacteriolytic enzyme</keyword>
<evidence type="ECO:0000256" key="1">
    <source>
        <dbReference type="ARBA" id="ARBA00022529"/>
    </source>
</evidence>
<dbReference type="GO" id="GO:0009253">
    <property type="term" value="P:peptidoglycan catabolic process"/>
    <property type="evidence" value="ECO:0007669"/>
    <property type="project" value="InterPro"/>
</dbReference>
<dbReference type="GO" id="GO:0008745">
    <property type="term" value="F:N-acetylmuramoyl-L-alanine amidase activity"/>
    <property type="evidence" value="ECO:0007669"/>
    <property type="project" value="InterPro"/>
</dbReference>
<dbReference type="GO" id="GO:0042742">
    <property type="term" value="P:defense response to bacterium"/>
    <property type="evidence" value="ECO:0007669"/>
    <property type="project" value="UniProtKB-KW"/>
</dbReference>
<evidence type="ECO:0000313" key="5">
    <source>
        <dbReference type="Proteomes" id="UP000504827"/>
    </source>
</evidence>
<keyword evidence="5" id="KW-1185">Reference proteome</keyword>
<protein>
    <submittedName>
        <fullName evidence="4">Lysozyme</fullName>
    </submittedName>
</protein>
<evidence type="ECO:0000259" key="3">
    <source>
        <dbReference type="Pfam" id="PF01510"/>
    </source>
</evidence>
<dbReference type="InterPro" id="IPR002502">
    <property type="entry name" value="Amidase_domain"/>
</dbReference>
<dbReference type="SUPFAM" id="SSF55846">
    <property type="entry name" value="N-acetylmuramoyl-L-alanine amidase-like"/>
    <property type="match status" value="1"/>
</dbReference>
<dbReference type="RefSeq" id="YP_010761289.1">
    <property type="nucleotide sequence ID" value="NC_047702.1"/>
</dbReference>
<dbReference type="Pfam" id="PF01510">
    <property type="entry name" value="Amidase_2"/>
    <property type="match status" value="1"/>
</dbReference>
<evidence type="ECO:0000256" key="2">
    <source>
        <dbReference type="ARBA" id="ARBA00022638"/>
    </source>
</evidence>
<organism evidence="4 5">
    <name type="scientific">uncultured phage_MedDCM-OCT-S35-C6</name>
    <dbReference type="NCBI Taxonomy" id="2741075"/>
    <lineage>
        <taxon>Viruses</taxon>
        <taxon>Duplodnaviria</taxon>
        <taxon>Heunggongvirae</taxon>
        <taxon>Uroviricota</taxon>
        <taxon>Caudoviricetes</taxon>
        <taxon>Autographivirales</taxon>
        <taxon>Pelagivirus</taxon>
        <taxon>Pelagivirus S35C6</taxon>
    </lineage>
</organism>
<dbReference type="Proteomes" id="UP000504827">
    <property type="component" value="Segment"/>
</dbReference>
<name>A0A6S4PG74_9CAUD</name>
<dbReference type="GeneID" id="80034367"/>
<sequence>MNNNNRTRTDFIVIHSTKTKASENLNAKDITLKNRKEGFFHNAFHFIILRDGKIEEGRPEEMSGAILPINQPLITNQNSIAIGLVGGLSEDGKSLDVNFTFQQYVSLRELVKKLKKKYNIEVVGCREAINSNKSCMSFDVHSIVD</sequence>
<keyword evidence="1" id="KW-0929">Antimicrobial</keyword>
<dbReference type="GO" id="GO:0001897">
    <property type="term" value="P:symbiont-mediated cytolysis of host cell"/>
    <property type="evidence" value="ECO:0007669"/>
    <property type="project" value="UniProtKB-ARBA"/>
</dbReference>
<feature type="domain" description="N-acetylmuramoyl-L-alanine amidase" evidence="3">
    <location>
        <begin position="7"/>
        <end position="135"/>
    </location>
</feature>
<reference evidence="4 5" key="1">
    <citation type="journal article" date="2013" name="PLoS Genet.">
        <title>Expanding the Marine Virosphere Using Metagenomics.</title>
        <authorList>
            <person name="Mizuno C.M."/>
            <person name="Rodriguez-Valera F."/>
            <person name="Kimes N.E."/>
            <person name="Ghai R."/>
        </authorList>
    </citation>
    <scope>NUCLEOTIDE SEQUENCE [LARGE SCALE GENOMIC DNA]</scope>
    <source>
        <strain evidence="4">UvMED-CGR-U-MedDCM-OCT-S35-C6</strain>
    </source>
</reference>
<dbReference type="EMBL" id="AP013542">
    <property type="protein sequence ID" value="BAQ94193.1"/>
    <property type="molecule type" value="Genomic_DNA"/>
</dbReference>
<dbReference type="KEGG" id="vg:80034367"/>
<dbReference type="CDD" id="cd06583">
    <property type="entry name" value="PGRP"/>
    <property type="match status" value="1"/>
</dbReference>